<keyword evidence="1" id="KW-0175">Coiled coil</keyword>
<dbReference type="OrthoDB" id="4035460at2759"/>
<dbReference type="Gene3D" id="6.10.250.1080">
    <property type="match status" value="1"/>
</dbReference>
<sequence length="199" mass="22571">MTSQALSIEDARKVIISLEKQLEELECTSNEYEVELEGVIQKLETQMLEKDELIESLKRDKAPKNIQRQIASLEIRADELENENRSLRCQLRDSQTENDALIEQNVLLQHEVSDLNQRQQEVAEAVSMSSASRILDTLKIESPTKPNNVPRTQKRTHLSNVLRVNANQSSLRLSSFKEAADNHATHVSTTSVVSTTSYK</sequence>
<name>A0A1G4KK89_9SACH</name>
<proteinExistence type="predicted"/>
<gene>
    <name evidence="2" type="ORF">LANO_0G13784G</name>
</gene>
<evidence type="ECO:0000313" key="3">
    <source>
        <dbReference type="Proteomes" id="UP000189911"/>
    </source>
</evidence>
<evidence type="ECO:0000313" key="2">
    <source>
        <dbReference type="EMBL" id="SCV04895.1"/>
    </source>
</evidence>
<protein>
    <submittedName>
        <fullName evidence="2">LANO_0G13784g1_1</fullName>
    </submittedName>
</protein>
<reference evidence="3" key="1">
    <citation type="submission" date="2016-03" db="EMBL/GenBank/DDBJ databases">
        <authorList>
            <person name="Devillers Hugo."/>
        </authorList>
    </citation>
    <scope>NUCLEOTIDE SEQUENCE [LARGE SCALE GENOMIC DNA]</scope>
</reference>
<evidence type="ECO:0000256" key="1">
    <source>
        <dbReference type="SAM" id="Coils"/>
    </source>
</evidence>
<feature type="coiled-coil region" evidence="1">
    <location>
        <begin position="8"/>
        <end position="118"/>
    </location>
</feature>
<accession>A0A1G4KK89</accession>
<keyword evidence="3" id="KW-1185">Reference proteome</keyword>
<dbReference type="AlphaFoldDB" id="A0A1G4KK89"/>
<dbReference type="Proteomes" id="UP000189911">
    <property type="component" value="Chromosome G"/>
</dbReference>
<organism evidence="2 3">
    <name type="scientific">Lachancea nothofagi CBS 11611</name>
    <dbReference type="NCBI Taxonomy" id="1266666"/>
    <lineage>
        <taxon>Eukaryota</taxon>
        <taxon>Fungi</taxon>
        <taxon>Dikarya</taxon>
        <taxon>Ascomycota</taxon>
        <taxon>Saccharomycotina</taxon>
        <taxon>Saccharomycetes</taxon>
        <taxon>Saccharomycetales</taxon>
        <taxon>Saccharomycetaceae</taxon>
        <taxon>Lachancea</taxon>
    </lineage>
</organism>
<dbReference type="EMBL" id="LT598453">
    <property type="protein sequence ID" value="SCV04895.1"/>
    <property type="molecule type" value="Genomic_DNA"/>
</dbReference>